<sequence>CDILEYIMLLALVCPKFYRADVNLGLIPNYNARLSAALESGPYSKYSLRLAGLLMRE</sequence>
<dbReference type="EMBL" id="JANBUK010003502">
    <property type="protein sequence ID" value="KAJ2767202.1"/>
    <property type="molecule type" value="Genomic_DNA"/>
</dbReference>
<comment type="caution">
    <text evidence="1">The sequence shown here is derived from an EMBL/GenBank/DDBJ whole genome shotgun (WGS) entry which is preliminary data.</text>
</comment>
<evidence type="ECO:0000313" key="1">
    <source>
        <dbReference type="EMBL" id="KAJ2767202.1"/>
    </source>
</evidence>
<protein>
    <submittedName>
        <fullName evidence="1">Uncharacterized protein</fullName>
    </submittedName>
</protein>
<evidence type="ECO:0000313" key="2">
    <source>
        <dbReference type="Proteomes" id="UP001140066"/>
    </source>
</evidence>
<keyword evidence="2" id="KW-1185">Reference proteome</keyword>
<proteinExistence type="predicted"/>
<name>A0ACC1JTW4_9FUNG</name>
<dbReference type="Proteomes" id="UP001140066">
    <property type="component" value="Unassembled WGS sequence"/>
</dbReference>
<accession>A0ACC1JTW4</accession>
<organism evidence="1 2">
    <name type="scientific">Coemansia linderi</name>
    <dbReference type="NCBI Taxonomy" id="2663919"/>
    <lineage>
        <taxon>Eukaryota</taxon>
        <taxon>Fungi</taxon>
        <taxon>Fungi incertae sedis</taxon>
        <taxon>Zoopagomycota</taxon>
        <taxon>Kickxellomycotina</taxon>
        <taxon>Kickxellomycetes</taxon>
        <taxon>Kickxellales</taxon>
        <taxon>Kickxellaceae</taxon>
        <taxon>Coemansia</taxon>
    </lineage>
</organism>
<reference evidence="1" key="1">
    <citation type="submission" date="2022-07" db="EMBL/GenBank/DDBJ databases">
        <title>Phylogenomic reconstructions and comparative analyses of Kickxellomycotina fungi.</title>
        <authorList>
            <person name="Reynolds N.K."/>
            <person name="Stajich J.E."/>
            <person name="Barry K."/>
            <person name="Grigoriev I.V."/>
            <person name="Crous P."/>
            <person name="Smith M.E."/>
        </authorList>
    </citation>
    <scope>NUCLEOTIDE SEQUENCE</scope>
    <source>
        <strain evidence="1">BCRC 34191</strain>
    </source>
</reference>
<feature type="non-terminal residue" evidence="1">
    <location>
        <position position="1"/>
    </location>
</feature>
<feature type="non-terminal residue" evidence="1">
    <location>
        <position position="57"/>
    </location>
</feature>
<gene>
    <name evidence="1" type="ORF">GGI18_005844</name>
</gene>